<reference evidence="7" key="1">
    <citation type="journal article" date="2020" name="mSystems">
        <title>Genome- and Community-Level Interaction Insights into Carbon Utilization and Element Cycling Functions of Hydrothermarchaeota in Hydrothermal Sediment.</title>
        <authorList>
            <person name="Zhou Z."/>
            <person name="Liu Y."/>
            <person name="Xu W."/>
            <person name="Pan J."/>
            <person name="Luo Z.H."/>
            <person name="Li M."/>
        </authorList>
    </citation>
    <scope>NUCLEOTIDE SEQUENCE [LARGE SCALE GENOMIC DNA]</scope>
    <source>
        <strain evidence="6">SpSt-629</strain>
        <strain evidence="7">SpSt-688</strain>
    </source>
</reference>
<dbReference type="EMBL" id="DTAU01000152">
    <property type="protein sequence ID" value="HFQ79691.1"/>
    <property type="molecule type" value="Genomic_DNA"/>
</dbReference>
<dbReference type="InterPro" id="IPR040637">
    <property type="entry name" value="Ribosomal_uL10-like_insert"/>
</dbReference>
<gene>
    <name evidence="7" type="primary">rplJ</name>
    <name evidence="6" type="ORF">ENT99_08375</name>
    <name evidence="7" type="ORF">ENU64_07850</name>
</gene>
<dbReference type="GO" id="GO:0070180">
    <property type="term" value="F:large ribosomal subunit rRNA binding"/>
    <property type="evidence" value="ECO:0007669"/>
    <property type="project" value="TreeGrafter"/>
</dbReference>
<dbReference type="Gene3D" id="3.30.70.1730">
    <property type="match status" value="1"/>
</dbReference>
<feature type="domain" description="Large ribosomal subunit protein uL10-like insertion" evidence="5">
    <location>
        <begin position="136"/>
        <end position="205"/>
    </location>
</feature>
<evidence type="ECO:0000313" key="7">
    <source>
        <dbReference type="EMBL" id="HGT99318.1"/>
    </source>
</evidence>
<evidence type="ECO:0000259" key="5">
    <source>
        <dbReference type="Pfam" id="PF17777"/>
    </source>
</evidence>
<dbReference type="InterPro" id="IPR043141">
    <property type="entry name" value="Ribosomal_uL10-like_sf"/>
</dbReference>
<sequence length="360" mass="40052">MVKIGLKKELERLVKAYKTSKGVVEEKRTRSSLEEKRVVIEEAKKLLTRYRTLILLEGTGIPSKLYLYMRQMYGDVFYIKMIKNKLLLKALNELGMLNTEEVAKYLSGPNVAVFTNLNAFEAKLVMDKIAIPHRVKPGDKIENEIVVPPMRTELKPGPIMSLFGRLKIPIQVIDGVIWIMREATIAKPGDIVTQELASLFDKLGIEPKLLKPKIKLAYERGLIIPADKLVIDVEGVKNSITDGVRTALSLALEVVVPEPDVIKLSISRAYTRACSLAVETGVVTRDTAPLVFSVALMKAYTLASVLAQRIPELSSAVPTMQIQQVQQKLEETKEVKEEKKEEKAEASEAQLAEGLAALFG</sequence>
<evidence type="ECO:0000313" key="6">
    <source>
        <dbReference type="EMBL" id="HFQ79691.1"/>
    </source>
</evidence>
<evidence type="ECO:0000256" key="4">
    <source>
        <dbReference type="SAM" id="Coils"/>
    </source>
</evidence>
<dbReference type="PANTHER" id="PTHR45699">
    <property type="entry name" value="60S ACIDIC RIBOSOMAL PROTEIN P0"/>
    <property type="match status" value="1"/>
</dbReference>
<dbReference type="Pfam" id="PF00466">
    <property type="entry name" value="Ribosomal_L10"/>
    <property type="match status" value="1"/>
</dbReference>
<feature type="coiled-coil region" evidence="4">
    <location>
        <begin position="322"/>
        <end position="352"/>
    </location>
</feature>
<evidence type="ECO:0000256" key="2">
    <source>
        <dbReference type="ARBA" id="ARBA00022980"/>
    </source>
</evidence>
<keyword evidence="3" id="KW-0687">Ribonucleoprotein</keyword>
<comment type="caution">
    <text evidence="7">The sequence shown here is derived from an EMBL/GenBank/DDBJ whole genome shotgun (WGS) entry which is preliminary data.</text>
</comment>
<dbReference type="AlphaFoldDB" id="A0A7J3N0H2"/>
<dbReference type="GO" id="GO:0002181">
    <property type="term" value="P:cytoplasmic translation"/>
    <property type="evidence" value="ECO:0007669"/>
    <property type="project" value="TreeGrafter"/>
</dbReference>
<protein>
    <submittedName>
        <fullName evidence="7">50S ribosomal protein L10</fullName>
    </submittedName>
</protein>
<dbReference type="PANTHER" id="PTHR45699:SF3">
    <property type="entry name" value="LARGE RIBOSOMAL SUBUNIT PROTEIN UL10"/>
    <property type="match status" value="1"/>
</dbReference>
<keyword evidence="2 7" id="KW-0689">Ribosomal protein</keyword>
<accession>A0A7J3N0H2</accession>
<evidence type="ECO:0000256" key="1">
    <source>
        <dbReference type="ARBA" id="ARBA00008889"/>
    </source>
</evidence>
<dbReference type="SUPFAM" id="SSF160369">
    <property type="entry name" value="Ribosomal protein L10-like"/>
    <property type="match status" value="1"/>
</dbReference>
<dbReference type="Gene3D" id="3.90.105.20">
    <property type="match status" value="1"/>
</dbReference>
<organism evidence="7">
    <name type="scientific">Ignisphaera aggregans</name>
    <dbReference type="NCBI Taxonomy" id="334771"/>
    <lineage>
        <taxon>Archaea</taxon>
        <taxon>Thermoproteota</taxon>
        <taxon>Thermoprotei</taxon>
        <taxon>Desulfurococcales</taxon>
        <taxon>Desulfurococcaceae</taxon>
        <taxon>Ignisphaera</taxon>
    </lineage>
</organism>
<keyword evidence="4" id="KW-0175">Coiled coil</keyword>
<dbReference type="InterPro" id="IPR050323">
    <property type="entry name" value="Ribosomal_protein_uL10"/>
</dbReference>
<dbReference type="InterPro" id="IPR001790">
    <property type="entry name" value="Ribosomal_uL10"/>
</dbReference>
<dbReference type="Pfam" id="PF17777">
    <property type="entry name" value="RL10P_insert"/>
    <property type="match status" value="1"/>
</dbReference>
<comment type="similarity">
    <text evidence="1">Belongs to the universal ribosomal protein uL10 family.</text>
</comment>
<dbReference type="EMBL" id="DTDH01000216">
    <property type="protein sequence ID" value="HGT99318.1"/>
    <property type="molecule type" value="Genomic_DNA"/>
</dbReference>
<proteinExistence type="inferred from homology"/>
<dbReference type="InterPro" id="IPR043164">
    <property type="entry name" value="Ribosomal_uL10-like_insert_sf"/>
</dbReference>
<evidence type="ECO:0000256" key="3">
    <source>
        <dbReference type="ARBA" id="ARBA00023274"/>
    </source>
</evidence>
<dbReference type="Gene3D" id="6.10.140.760">
    <property type="match status" value="1"/>
</dbReference>
<name>A0A7J3N0H2_9CREN</name>
<dbReference type="GO" id="GO:0003735">
    <property type="term" value="F:structural constituent of ribosome"/>
    <property type="evidence" value="ECO:0007669"/>
    <property type="project" value="TreeGrafter"/>
</dbReference>
<dbReference type="GO" id="GO:0000027">
    <property type="term" value="P:ribosomal large subunit assembly"/>
    <property type="evidence" value="ECO:0007669"/>
    <property type="project" value="TreeGrafter"/>
</dbReference>
<dbReference type="GO" id="GO:0022625">
    <property type="term" value="C:cytosolic large ribosomal subunit"/>
    <property type="evidence" value="ECO:0007669"/>
    <property type="project" value="TreeGrafter"/>
</dbReference>